<dbReference type="Gene3D" id="3.40.1280.10">
    <property type="match status" value="1"/>
</dbReference>
<organism evidence="15 16">
    <name type="scientific">Thermithiobacillus plumbiphilus</name>
    <dbReference type="NCBI Taxonomy" id="1729899"/>
    <lineage>
        <taxon>Bacteria</taxon>
        <taxon>Pseudomonadati</taxon>
        <taxon>Pseudomonadota</taxon>
        <taxon>Acidithiobacillia</taxon>
        <taxon>Acidithiobacillales</taxon>
        <taxon>Thermithiobacillaceae</taxon>
        <taxon>Thermithiobacillus</taxon>
    </lineage>
</organism>
<evidence type="ECO:0000256" key="3">
    <source>
        <dbReference type="ARBA" id="ARBA00012328"/>
    </source>
</evidence>
<dbReference type="PANTHER" id="PTHR30027">
    <property type="entry name" value="RIBOSOMAL RNA SMALL SUBUNIT METHYLTRANSFERASE E"/>
    <property type="match status" value="1"/>
</dbReference>
<dbReference type="InterPro" id="IPR046887">
    <property type="entry name" value="RsmE_PUA-like"/>
</dbReference>
<name>A0ABU9D8E2_9PROT</name>
<sequence length="249" mass="26831">MCYIARMREIRIHTQAPLELGAETVLAVSPSRHLIRVLRQGTGARVTLFNGDNREYLAEITQADPQATRLRVLEECAVNRESPLAVHLLAGISKGERMDFTVQKAVELGVASIRPVFCSATVVRLDADKAEKRRQHWQDIAIAACEQSGRNRVPMVLPALDFASALAQAECGLRLVLHGGACQGLRDLEHPRGTSVTLLIGPEGGLSAAEVQAAAAAGFTGIRLGPRILRTETAGMAALAAVQTLWGDW</sequence>
<dbReference type="GO" id="GO:0032259">
    <property type="term" value="P:methylation"/>
    <property type="evidence" value="ECO:0007669"/>
    <property type="project" value="UniProtKB-KW"/>
</dbReference>
<keyword evidence="6 12" id="KW-0698">rRNA processing</keyword>
<evidence type="ECO:0000256" key="10">
    <source>
        <dbReference type="ARBA" id="ARBA00025699"/>
    </source>
</evidence>
<dbReference type="PANTHER" id="PTHR30027:SF3">
    <property type="entry name" value="16S RRNA (URACIL(1498)-N(3))-METHYLTRANSFERASE"/>
    <property type="match status" value="1"/>
</dbReference>
<comment type="function">
    <text evidence="10 12">Specifically methylates the N3 position of the uracil ring of uridine 1498 (m3U1498) in 16S rRNA. Acts on the fully assembled 30S ribosomal subunit.</text>
</comment>
<dbReference type="InterPro" id="IPR015947">
    <property type="entry name" value="PUA-like_sf"/>
</dbReference>
<dbReference type="SUPFAM" id="SSF88697">
    <property type="entry name" value="PUA domain-like"/>
    <property type="match status" value="1"/>
</dbReference>
<evidence type="ECO:0000256" key="7">
    <source>
        <dbReference type="ARBA" id="ARBA00022603"/>
    </source>
</evidence>
<dbReference type="InterPro" id="IPR006700">
    <property type="entry name" value="RsmE"/>
</dbReference>
<dbReference type="InterPro" id="IPR029026">
    <property type="entry name" value="tRNA_m1G_MTases_N"/>
</dbReference>
<dbReference type="InterPro" id="IPR029028">
    <property type="entry name" value="Alpha/beta_knot_MTases"/>
</dbReference>
<dbReference type="CDD" id="cd18084">
    <property type="entry name" value="RsmE-like"/>
    <property type="match status" value="1"/>
</dbReference>
<comment type="similarity">
    <text evidence="2 12">Belongs to the RNA methyltransferase RsmE family.</text>
</comment>
<reference evidence="15 16" key="1">
    <citation type="submission" date="2024-04" db="EMBL/GenBank/DDBJ databases">
        <authorList>
            <person name="Abashina T."/>
            <person name="Shaikin A."/>
        </authorList>
    </citation>
    <scope>NUCLEOTIDE SEQUENCE [LARGE SCALE GENOMIC DNA]</scope>
    <source>
        <strain evidence="15 16">AAFK</strain>
    </source>
</reference>
<dbReference type="EC" id="2.1.1.193" evidence="3 12"/>
<evidence type="ECO:0000256" key="9">
    <source>
        <dbReference type="ARBA" id="ARBA00022691"/>
    </source>
</evidence>
<dbReference type="RefSeq" id="WP_341370854.1">
    <property type="nucleotide sequence ID" value="NZ_JBBPCO010000007.1"/>
</dbReference>
<dbReference type="Gene3D" id="2.40.240.20">
    <property type="entry name" value="Hypothetical PUA domain-like, domain 1"/>
    <property type="match status" value="1"/>
</dbReference>
<dbReference type="NCBIfam" id="TIGR00046">
    <property type="entry name" value="RsmE family RNA methyltransferase"/>
    <property type="match status" value="1"/>
</dbReference>
<keyword evidence="9 12" id="KW-0949">S-adenosyl-L-methionine</keyword>
<comment type="subcellular location">
    <subcellularLocation>
        <location evidence="1 12">Cytoplasm</location>
    </subcellularLocation>
</comment>
<evidence type="ECO:0000256" key="2">
    <source>
        <dbReference type="ARBA" id="ARBA00005528"/>
    </source>
</evidence>
<dbReference type="GO" id="GO:0008168">
    <property type="term" value="F:methyltransferase activity"/>
    <property type="evidence" value="ECO:0007669"/>
    <property type="project" value="UniProtKB-KW"/>
</dbReference>
<protein>
    <recommendedName>
        <fullName evidence="4 12">Ribosomal RNA small subunit methyltransferase E</fullName>
        <ecNumber evidence="3 12">2.1.1.193</ecNumber>
    </recommendedName>
</protein>
<evidence type="ECO:0000256" key="4">
    <source>
        <dbReference type="ARBA" id="ARBA00013673"/>
    </source>
</evidence>
<keyword evidence="7 12" id="KW-0489">Methyltransferase</keyword>
<keyword evidence="8 12" id="KW-0808">Transferase</keyword>
<dbReference type="Pfam" id="PF04452">
    <property type="entry name" value="Methyltrans_RNA"/>
    <property type="match status" value="1"/>
</dbReference>
<gene>
    <name evidence="15" type="ORF">WOB96_08440</name>
</gene>
<evidence type="ECO:0000256" key="5">
    <source>
        <dbReference type="ARBA" id="ARBA00022490"/>
    </source>
</evidence>
<accession>A0ABU9D8E2</accession>
<dbReference type="NCBIfam" id="NF008692">
    <property type="entry name" value="PRK11713.1-5"/>
    <property type="match status" value="1"/>
</dbReference>
<keyword evidence="16" id="KW-1185">Reference proteome</keyword>
<evidence type="ECO:0000259" key="13">
    <source>
        <dbReference type="Pfam" id="PF04452"/>
    </source>
</evidence>
<comment type="caution">
    <text evidence="15">The sequence shown here is derived from an EMBL/GenBank/DDBJ whole genome shotgun (WGS) entry which is preliminary data.</text>
</comment>
<evidence type="ECO:0000256" key="6">
    <source>
        <dbReference type="ARBA" id="ARBA00022552"/>
    </source>
</evidence>
<evidence type="ECO:0000256" key="11">
    <source>
        <dbReference type="ARBA" id="ARBA00047944"/>
    </source>
</evidence>
<feature type="domain" description="Ribosomal RNA small subunit methyltransferase E PUA-like" evidence="14">
    <location>
        <begin position="32"/>
        <end position="66"/>
    </location>
</feature>
<keyword evidence="5 12" id="KW-0963">Cytoplasm</keyword>
<dbReference type="Proteomes" id="UP001446205">
    <property type="component" value="Unassembled WGS sequence"/>
</dbReference>
<dbReference type="SUPFAM" id="SSF75217">
    <property type="entry name" value="alpha/beta knot"/>
    <property type="match status" value="1"/>
</dbReference>
<dbReference type="Pfam" id="PF20260">
    <property type="entry name" value="PUA_4"/>
    <property type="match status" value="1"/>
</dbReference>
<evidence type="ECO:0000256" key="8">
    <source>
        <dbReference type="ARBA" id="ARBA00022679"/>
    </source>
</evidence>
<evidence type="ECO:0000256" key="12">
    <source>
        <dbReference type="PIRNR" id="PIRNR015601"/>
    </source>
</evidence>
<proteinExistence type="inferred from homology"/>
<comment type="catalytic activity">
    <reaction evidence="11 12">
        <text>uridine(1498) in 16S rRNA + S-adenosyl-L-methionine = N(3)-methyluridine(1498) in 16S rRNA + S-adenosyl-L-homocysteine + H(+)</text>
        <dbReference type="Rhea" id="RHEA:42920"/>
        <dbReference type="Rhea" id="RHEA-COMP:10283"/>
        <dbReference type="Rhea" id="RHEA-COMP:10284"/>
        <dbReference type="ChEBI" id="CHEBI:15378"/>
        <dbReference type="ChEBI" id="CHEBI:57856"/>
        <dbReference type="ChEBI" id="CHEBI:59789"/>
        <dbReference type="ChEBI" id="CHEBI:65315"/>
        <dbReference type="ChEBI" id="CHEBI:74502"/>
        <dbReference type="EC" id="2.1.1.193"/>
    </reaction>
</comment>
<evidence type="ECO:0000313" key="16">
    <source>
        <dbReference type="Proteomes" id="UP001446205"/>
    </source>
</evidence>
<evidence type="ECO:0000313" key="15">
    <source>
        <dbReference type="EMBL" id="MEK8089797.1"/>
    </source>
</evidence>
<dbReference type="PIRSF" id="PIRSF015601">
    <property type="entry name" value="MTase_slr0722"/>
    <property type="match status" value="1"/>
</dbReference>
<evidence type="ECO:0000259" key="14">
    <source>
        <dbReference type="Pfam" id="PF20260"/>
    </source>
</evidence>
<dbReference type="EMBL" id="JBBPCO010000007">
    <property type="protein sequence ID" value="MEK8089797.1"/>
    <property type="molecule type" value="Genomic_DNA"/>
</dbReference>
<feature type="domain" description="Ribosomal RNA small subunit methyltransferase E methyltransferase" evidence="13">
    <location>
        <begin position="81"/>
        <end position="243"/>
    </location>
</feature>
<dbReference type="InterPro" id="IPR046886">
    <property type="entry name" value="RsmE_MTase_dom"/>
</dbReference>
<evidence type="ECO:0000256" key="1">
    <source>
        <dbReference type="ARBA" id="ARBA00004496"/>
    </source>
</evidence>